<dbReference type="Proteomes" id="UP000031036">
    <property type="component" value="Unassembled WGS sequence"/>
</dbReference>
<proteinExistence type="predicted"/>
<keyword evidence="2" id="KW-1185">Reference proteome</keyword>
<accession>A0A0B2V2X2</accession>
<comment type="caution">
    <text evidence="1">The sequence shown here is derived from an EMBL/GenBank/DDBJ whole genome shotgun (WGS) entry which is preliminary data.</text>
</comment>
<sequence>MQLCYSPRNRVYCIYGIGFTAEKYEEEVLYNNNASPYIDQLEAATIPACKSNLHMEAEYGGGWIKMVTANKGTSSVFKRAVFTQAGQLDE</sequence>
<evidence type="ECO:0000313" key="1">
    <source>
        <dbReference type="EMBL" id="KHN77761.1"/>
    </source>
</evidence>
<dbReference type="AlphaFoldDB" id="A0A0B2V2X2"/>
<name>A0A0B2V2X2_TOXCA</name>
<evidence type="ECO:0000313" key="2">
    <source>
        <dbReference type="Proteomes" id="UP000031036"/>
    </source>
</evidence>
<reference evidence="1 2" key="1">
    <citation type="submission" date="2014-11" db="EMBL/GenBank/DDBJ databases">
        <title>Genetic blueprint of the zoonotic pathogen Toxocara canis.</title>
        <authorList>
            <person name="Zhu X.-Q."/>
            <person name="Korhonen P.K."/>
            <person name="Cai H."/>
            <person name="Young N.D."/>
            <person name="Nejsum P."/>
            <person name="von Samson-Himmelstjerna G."/>
            <person name="Boag P.R."/>
            <person name="Tan P."/>
            <person name="Li Q."/>
            <person name="Min J."/>
            <person name="Yang Y."/>
            <person name="Wang X."/>
            <person name="Fang X."/>
            <person name="Hall R.S."/>
            <person name="Hofmann A."/>
            <person name="Sternberg P.W."/>
            <person name="Jex A.R."/>
            <person name="Gasser R.B."/>
        </authorList>
    </citation>
    <scope>NUCLEOTIDE SEQUENCE [LARGE SCALE GENOMIC DNA]</scope>
    <source>
        <strain evidence="1">PN_DK_2014</strain>
    </source>
</reference>
<protein>
    <submittedName>
        <fullName evidence="1">Uncharacterized protein</fullName>
    </submittedName>
</protein>
<gene>
    <name evidence="1" type="ORF">Tcan_11270</name>
</gene>
<dbReference type="EMBL" id="JPKZ01002241">
    <property type="protein sequence ID" value="KHN77761.1"/>
    <property type="molecule type" value="Genomic_DNA"/>
</dbReference>
<organism evidence="1 2">
    <name type="scientific">Toxocara canis</name>
    <name type="common">Canine roundworm</name>
    <dbReference type="NCBI Taxonomy" id="6265"/>
    <lineage>
        <taxon>Eukaryota</taxon>
        <taxon>Metazoa</taxon>
        <taxon>Ecdysozoa</taxon>
        <taxon>Nematoda</taxon>
        <taxon>Chromadorea</taxon>
        <taxon>Rhabditida</taxon>
        <taxon>Spirurina</taxon>
        <taxon>Ascaridomorpha</taxon>
        <taxon>Ascaridoidea</taxon>
        <taxon>Toxocaridae</taxon>
        <taxon>Toxocara</taxon>
    </lineage>
</organism>